<dbReference type="Gene3D" id="3.40.50.300">
    <property type="entry name" value="P-loop containing nucleotide triphosphate hydrolases"/>
    <property type="match status" value="1"/>
</dbReference>
<dbReference type="KEGG" id="ter:Tery_2229"/>
<dbReference type="SMART" id="SM00382">
    <property type="entry name" value="AAA"/>
    <property type="match status" value="1"/>
</dbReference>
<dbReference type="AlphaFoldDB" id="Q112W6"/>
<reference evidence="2" key="1">
    <citation type="submission" date="2006-06" db="EMBL/GenBank/DDBJ databases">
        <title>Complete sequence of Trichodesmium erythraeum IMS101.</title>
        <authorList>
            <consortium name="US DOE Joint Genome Institute"/>
            <person name="Copeland A."/>
            <person name="Lucas S."/>
            <person name="Lapidus A."/>
            <person name="Barry K."/>
            <person name="Detter J.C."/>
            <person name="Glavina del Rio T."/>
            <person name="Hammon N."/>
            <person name="Israni S."/>
            <person name="Dalin E."/>
            <person name="Tice H."/>
            <person name="Pitluck S."/>
            <person name="Kiss H."/>
            <person name="Munk A.C."/>
            <person name="Brettin T."/>
            <person name="Bruce D."/>
            <person name="Han C."/>
            <person name="Tapia R."/>
            <person name="Gilna P."/>
            <person name="Schmutz J."/>
            <person name="Larimer F."/>
            <person name="Land M."/>
            <person name="Hauser L."/>
            <person name="Kyrpides N."/>
            <person name="Kim E."/>
            <person name="Richardson P."/>
        </authorList>
    </citation>
    <scope>NUCLEOTIDE SEQUENCE [LARGE SCALE GENOMIC DNA]</scope>
    <source>
        <strain evidence="2">IMS101</strain>
    </source>
</reference>
<dbReference type="HOGENOM" id="CLU_051820_2_0_3"/>
<organism evidence="2">
    <name type="scientific">Trichodesmium erythraeum (strain IMS101)</name>
    <dbReference type="NCBI Taxonomy" id="203124"/>
    <lineage>
        <taxon>Bacteria</taxon>
        <taxon>Bacillati</taxon>
        <taxon>Cyanobacteriota</taxon>
        <taxon>Cyanophyceae</taxon>
        <taxon>Oscillatoriophycideae</taxon>
        <taxon>Oscillatoriales</taxon>
        <taxon>Microcoleaceae</taxon>
        <taxon>Trichodesmium</taxon>
    </lineage>
</organism>
<dbReference type="SUPFAM" id="SSF52540">
    <property type="entry name" value="P-loop containing nucleoside triphosphate hydrolases"/>
    <property type="match status" value="1"/>
</dbReference>
<gene>
    <name evidence="2" type="ordered locus">Tery_2229</name>
</gene>
<dbReference type="InterPro" id="IPR003959">
    <property type="entry name" value="ATPase_AAA_core"/>
</dbReference>
<dbReference type="EMBL" id="CP000393">
    <property type="protein sequence ID" value="ABG51458.1"/>
    <property type="molecule type" value="Genomic_DNA"/>
</dbReference>
<dbReference type="Pfam" id="PF00004">
    <property type="entry name" value="AAA"/>
    <property type="match status" value="1"/>
</dbReference>
<dbReference type="InterPro" id="IPR027417">
    <property type="entry name" value="P-loop_NTPase"/>
</dbReference>
<protein>
    <submittedName>
        <fullName evidence="2">ATPase associated with various cellular activities, AAA_5</fullName>
    </submittedName>
</protein>
<dbReference type="GO" id="GO:0016887">
    <property type="term" value="F:ATP hydrolysis activity"/>
    <property type="evidence" value="ECO:0007669"/>
    <property type="project" value="InterPro"/>
</dbReference>
<evidence type="ECO:0000313" key="2">
    <source>
        <dbReference type="EMBL" id="ABG51458.1"/>
    </source>
</evidence>
<feature type="domain" description="AAA+ ATPase" evidence="1">
    <location>
        <begin position="112"/>
        <end position="305"/>
    </location>
</feature>
<dbReference type="eggNOG" id="COG0714">
    <property type="taxonomic scope" value="Bacteria"/>
</dbReference>
<name>Q112W6_TRIEI</name>
<proteinExistence type="predicted"/>
<dbReference type="RefSeq" id="WP_011611827.1">
    <property type="nucleotide sequence ID" value="NC_008312.1"/>
</dbReference>
<accession>Q112W6</accession>
<dbReference type="InterPro" id="IPR003593">
    <property type="entry name" value="AAA+_ATPase"/>
</dbReference>
<dbReference type="CDD" id="cd00009">
    <property type="entry name" value="AAA"/>
    <property type="match status" value="1"/>
</dbReference>
<sequence length="381" mass="43216">MVKIYPQNNMMENQQAWLFFYGDGNTHNVNIADLPDPPPWRKFQEIEKDSELKKQLEKDWQNIQILAESDDNKRGREKGEKFRVYSSEITEEDDGQKPLVNVVDAVNAAIYLRRPLLVTGNPGSGKTSLAYAIAQELKLGPVLNWPITARSNLVDGLYRYDAIARLQDSQLNRENLQNIGQYVTLGPVGTAFLPSLYPRVLLIDEIDKSDINLPNDLLHLFEEGRFEIPELVRWADRSEKSSENDQPTKVKVRTEDAGIKASIIGGRVHCSSFPIVIMTSNGERDFPPAFVRRCLRIRMPDPGAAALQTIIKAHFQDEEQGESLKTTTEELIEAFLEKDEQERATDQLLNAIYIRNNLSPEAFTDDLQALLLKGLSTTDEF</sequence>
<evidence type="ECO:0000259" key="1">
    <source>
        <dbReference type="SMART" id="SM00382"/>
    </source>
</evidence>
<dbReference type="STRING" id="203124.Tery_2229"/>
<dbReference type="GO" id="GO:0005524">
    <property type="term" value="F:ATP binding"/>
    <property type="evidence" value="ECO:0007669"/>
    <property type="project" value="InterPro"/>
</dbReference>